<evidence type="ECO:0000313" key="3">
    <source>
        <dbReference type="Proteomes" id="UP000217257"/>
    </source>
</evidence>
<organism evidence="2 3">
    <name type="scientific">Cystobacter fuscus</name>
    <dbReference type="NCBI Taxonomy" id="43"/>
    <lineage>
        <taxon>Bacteria</taxon>
        <taxon>Pseudomonadati</taxon>
        <taxon>Myxococcota</taxon>
        <taxon>Myxococcia</taxon>
        <taxon>Myxococcales</taxon>
        <taxon>Cystobacterineae</taxon>
        <taxon>Archangiaceae</taxon>
        <taxon>Cystobacter</taxon>
    </lineage>
</organism>
<feature type="compositionally biased region" description="Basic and acidic residues" evidence="1">
    <location>
        <begin position="277"/>
        <end position="298"/>
    </location>
</feature>
<evidence type="ECO:0000313" key="2">
    <source>
        <dbReference type="EMBL" id="ATB39902.1"/>
    </source>
</evidence>
<sequence>MNTHLHSRLRWEAFRGRATGLMLCCAVSGCVTARSPVRYVPAEEAAWFKFGKDLPAEGRVELSGTRARAMQLAMERFLPWNVRPPYGAARSDICILQRQSWDVEMAPGREGTTLVRFSLAPGACYRWGPPLDMESTYEVDVRNGRLMEGEPMQSPPELPREGRLRLEGNVAAAIQLALEDFLPGKALPPEGTRPEEACLYRPDSYDVTAAPEPMGVVQVRFTVDEQACPTKALWGSSGALARMDRTVHAVDIRTMRILAVGNHAHLRHTAQAPAEGTPEKEKPAGSEPTSQERKAQPH</sequence>
<proteinExistence type="predicted"/>
<evidence type="ECO:0000256" key="1">
    <source>
        <dbReference type="SAM" id="MobiDB-lite"/>
    </source>
</evidence>
<dbReference type="EMBL" id="CP022098">
    <property type="protein sequence ID" value="ATB39902.1"/>
    <property type="molecule type" value="Genomic_DNA"/>
</dbReference>
<feature type="region of interest" description="Disordered" evidence="1">
    <location>
        <begin position="268"/>
        <end position="298"/>
    </location>
</feature>
<protein>
    <submittedName>
        <fullName evidence="2">Uncharacterized protein</fullName>
    </submittedName>
</protein>
<reference evidence="2 3" key="1">
    <citation type="submission" date="2017-06" db="EMBL/GenBank/DDBJ databases">
        <title>Sequencing and comparative analysis of myxobacterial genomes.</title>
        <authorList>
            <person name="Rupp O."/>
            <person name="Goesmann A."/>
            <person name="Sogaard-Andersen L."/>
        </authorList>
    </citation>
    <scope>NUCLEOTIDE SEQUENCE [LARGE SCALE GENOMIC DNA]</scope>
    <source>
        <strain evidence="2 3">DSM 52655</strain>
    </source>
</reference>
<dbReference type="AlphaFoldDB" id="A0A250J8W0"/>
<accession>A0A250J8W0</accession>
<dbReference type="KEGG" id="cfus:CYFUS_005350"/>
<name>A0A250J8W0_9BACT</name>
<gene>
    <name evidence="2" type="ORF">CYFUS_005350</name>
</gene>
<dbReference type="Proteomes" id="UP000217257">
    <property type="component" value="Chromosome"/>
</dbReference>